<evidence type="ECO:0000313" key="2">
    <source>
        <dbReference type="EMBL" id="OUE04206.1"/>
    </source>
</evidence>
<feature type="compositionally biased region" description="Basic and acidic residues" evidence="1">
    <location>
        <begin position="34"/>
        <end position="43"/>
    </location>
</feature>
<dbReference type="Proteomes" id="UP000195062">
    <property type="component" value="Unassembled WGS sequence"/>
</dbReference>
<gene>
    <name evidence="2" type="ORF">CMMCAS07_04605</name>
</gene>
<feature type="compositionally biased region" description="Basic and acidic residues" evidence="1">
    <location>
        <begin position="63"/>
        <end position="80"/>
    </location>
</feature>
<protein>
    <submittedName>
        <fullName evidence="2">Uncharacterized protein</fullName>
    </submittedName>
</protein>
<organism evidence="2 3">
    <name type="scientific">Clavibacter michiganensis subsp. michiganensis</name>
    <dbReference type="NCBI Taxonomy" id="33013"/>
    <lineage>
        <taxon>Bacteria</taxon>
        <taxon>Bacillati</taxon>
        <taxon>Actinomycetota</taxon>
        <taxon>Actinomycetes</taxon>
        <taxon>Micrococcales</taxon>
        <taxon>Microbacteriaceae</taxon>
        <taxon>Clavibacter</taxon>
    </lineage>
</organism>
<dbReference type="AlphaFoldDB" id="A0A251XLA8"/>
<dbReference type="EMBL" id="MDHH01000001">
    <property type="protein sequence ID" value="OUE04206.1"/>
    <property type="molecule type" value="Genomic_DNA"/>
</dbReference>
<keyword evidence="3" id="KW-1185">Reference proteome</keyword>
<name>A0A251XLA8_CLAMM</name>
<feature type="compositionally biased region" description="Basic and acidic residues" evidence="1">
    <location>
        <begin position="1"/>
        <end position="24"/>
    </location>
</feature>
<sequence length="95" mass="10534">MTHHDSTDPTDHDHATGAEHDDVLYKTQGNPVPDAHDEERREAPPAATTPPASPRRRRRRARATPDPHPAHRAHEGRRDAFAVALARPLVLRPGP</sequence>
<evidence type="ECO:0000256" key="1">
    <source>
        <dbReference type="SAM" id="MobiDB-lite"/>
    </source>
</evidence>
<accession>A0A251XLA8</accession>
<reference evidence="2 3" key="1">
    <citation type="submission" date="2016-08" db="EMBL/GenBank/DDBJ databases">
        <title>Genome sequence of Clavibacter michiganensis subsp. michiganensis strain CASJ007.</title>
        <authorList>
            <person name="Thapa S.P."/>
            <person name="Coaker G."/>
        </authorList>
    </citation>
    <scope>NUCLEOTIDE SEQUENCE [LARGE SCALE GENOMIC DNA]</scope>
    <source>
        <strain evidence="2">CASJ007</strain>
    </source>
</reference>
<comment type="caution">
    <text evidence="2">The sequence shown here is derived from an EMBL/GenBank/DDBJ whole genome shotgun (WGS) entry which is preliminary data.</text>
</comment>
<feature type="region of interest" description="Disordered" evidence="1">
    <location>
        <begin position="1"/>
        <end position="80"/>
    </location>
</feature>
<evidence type="ECO:0000313" key="3">
    <source>
        <dbReference type="Proteomes" id="UP000195062"/>
    </source>
</evidence>
<proteinExistence type="predicted"/>